<organism evidence="2 3">
    <name type="scientific">Saguinus oedipus</name>
    <name type="common">Cotton-top tamarin</name>
    <name type="synonym">Oedipomidas oedipus</name>
    <dbReference type="NCBI Taxonomy" id="9490"/>
    <lineage>
        <taxon>Eukaryota</taxon>
        <taxon>Metazoa</taxon>
        <taxon>Chordata</taxon>
        <taxon>Craniata</taxon>
        <taxon>Vertebrata</taxon>
        <taxon>Euteleostomi</taxon>
        <taxon>Mammalia</taxon>
        <taxon>Eutheria</taxon>
        <taxon>Euarchontoglires</taxon>
        <taxon>Primates</taxon>
        <taxon>Haplorrhini</taxon>
        <taxon>Platyrrhini</taxon>
        <taxon>Cebidae</taxon>
        <taxon>Callitrichinae</taxon>
        <taxon>Saguinus</taxon>
    </lineage>
</organism>
<accession>A0ABQ9TNY7</accession>
<reference evidence="2 3" key="1">
    <citation type="submission" date="2023-05" db="EMBL/GenBank/DDBJ databases">
        <title>B98-5 Cell Line De Novo Hybrid Assembly: An Optical Mapping Approach.</title>
        <authorList>
            <person name="Kananen K."/>
            <person name="Auerbach J.A."/>
            <person name="Kautto E."/>
            <person name="Blachly J.S."/>
        </authorList>
    </citation>
    <scope>NUCLEOTIDE SEQUENCE [LARGE SCALE GENOMIC DNA]</scope>
    <source>
        <strain evidence="2">B95-8</strain>
        <tissue evidence="2">Cell line</tissue>
    </source>
</reference>
<feature type="region of interest" description="Disordered" evidence="1">
    <location>
        <begin position="49"/>
        <end position="90"/>
    </location>
</feature>
<dbReference type="Proteomes" id="UP001266305">
    <property type="component" value="Unassembled WGS sequence"/>
</dbReference>
<evidence type="ECO:0000313" key="3">
    <source>
        <dbReference type="Proteomes" id="UP001266305"/>
    </source>
</evidence>
<name>A0ABQ9TNY7_SAGOE</name>
<proteinExistence type="predicted"/>
<keyword evidence="3" id="KW-1185">Reference proteome</keyword>
<gene>
    <name evidence="2" type="ORF">P7K49_035881</name>
</gene>
<evidence type="ECO:0000256" key="1">
    <source>
        <dbReference type="SAM" id="MobiDB-lite"/>
    </source>
</evidence>
<comment type="caution">
    <text evidence="2">The sequence shown here is derived from an EMBL/GenBank/DDBJ whole genome shotgun (WGS) entry which is preliminary data.</text>
</comment>
<protein>
    <submittedName>
        <fullName evidence="2">Uncharacterized protein</fullName>
    </submittedName>
</protein>
<dbReference type="EMBL" id="JASSZA010000020">
    <property type="protein sequence ID" value="KAK2086456.1"/>
    <property type="molecule type" value="Genomic_DNA"/>
</dbReference>
<evidence type="ECO:0000313" key="2">
    <source>
        <dbReference type="EMBL" id="KAK2086456.1"/>
    </source>
</evidence>
<feature type="non-terminal residue" evidence="2">
    <location>
        <position position="90"/>
    </location>
</feature>
<sequence length="90" mass="10121">MPRGWTALCLLSLLREYEYRLRAAAAWFRRWEGGGSPRLSERLNGRAELRRGKGPLPNPRTDAHGCSRRGQRLTWEPKGVGGEGMATASR</sequence>